<proteinExistence type="predicted"/>
<evidence type="ECO:0000313" key="1">
    <source>
        <dbReference type="EMBL" id="CNE57952.1"/>
    </source>
</evidence>
<reference evidence="1 2" key="1">
    <citation type="submission" date="2015-03" db="EMBL/GenBank/DDBJ databases">
        <authorList>
            <consortium name="Pathogen Informatics"/>
            <person name="Murphy D."/>
        </authorList>
    </citation>
    <scope>NUCLEOTIDE SEQUENCE [LARGE SCALE GENOMIC DNA]</scope>
    <source>
        <strain evidence="2">type strain: CIP110231</strain>
    </source>
</reference>
<dbReference type="EMBL" id="CPYD01000006">
    <property type="protein sequence ID" value="CNE57952.1"/>
    <property type="molecule type" value="Genomic_DNA"/>
</dbReference>
<dbReference type="Proteomes" id="UP000040578">
    <property type="component" value="Unassembled WGS sequence"/>
</dbReference>
<sequence>MWSLKVPVITYVSKMATESPRGNQENSVATRCININNATQSSPAILSKSYSAETRTDAKTTTPIKNKGYIYCPFFNDEMIKIAFSMNSTRMLQGKEPYGILSPDPTKLFNEGLYYYLLKKRDSIIEADEFISGCDKKLFIDKYFNKDSMDVMYSENCNNLHKLGQYLLYDRTKYFSLSTVKASEIGKIYICGHGCAGSEHIVSYQDGKKFVKTAKEIVAELADLLKRQAENKIDIRLRLCESADSKSARNLDEQYLAARATTQGNKKSLAQHMSDALQERGLTTKVFGYHGLGIISNHRSVHGIRAIKSDFESNRGDNSYKIYRASQYRKEFHPYQKTPATGE</sequence>
<comment type="caution">
    <text evidence="1">The sequence shown here is derived from an EMBL/GenBank/DDBJ whole genome shotgun (WGS) entry which is preliminary data.</text>
</comment>
<keyword evidence="2" id="KW-1185">Reference proteome</keyword>
<name>A0ABM9SGW0_9GAMM</name>
<dbReference type="RefSeq" id="WP_049598257.1">
    <property type="nucleotide sequence ID" value="NZ_CPYD01000006.1"/>
</dbReference>
<accession>A0ABM9SGW0</accession>
<gene>
    <name evidence="1" type="ORF">ERS137967_01953</name>
</gene>
<organism evidence="1 2">
    <name type="scientific">Yersinia nurmii</name>
    <dbReference type="NCBI Taxonomy" id="685706"/>
    <lineage>
        <taxon>Bacteria</taxon>
        <taxon>Pseudomonadati</taxon>
        <taxon>Pseudomonadota</taxon>
        <taxon>Gammaproteobacteria</taxon>
        <taxon>Enterobacterales</taxon>
        <taxon>Yersiniaceae</taxon>
        <taxon>Yersinia</taxon>
    </lineage>
</organism>
<evidence type="ECO:0000313" key="2">
    <source>
        <dbReference type="Proteomes" id="UP000040578"/>
    </source>
</evidence>
<protein>
    <submittedName>
        <fullName evidence="1">Uncharacterized protein</fullName>
    </submittedName>
</protein>